<evidence type="ECO:0000256" key="1">
    <source>
        <dbReference type="ARBA" id="ARBA00004123"/>
    </source>
</evidence>
<dbReference type="Gene3D" id="1.20.58.1030">
    <property type="match status" value="1"/>
</dbReference>
<name>A0ABZ1D4W6_9TREE</name>
<dbReference type="CDD" id="cd11711">
    <property type="entry name" value="GINS_A_Sld5"/>
    <property type="match status" value="1"/>
</dbReference>
<gene>
    <name evidence="6" type="ORF">IL334_005511</name>
</gene>
<feature type="compositionally biased region" description="Acidic residues" evidence="4">
    <location>
        <begin position="1"/>
        <end position="11"/>
    </location>
</feature>
<proteinExistence type="predicted"/>
<keyword evidence="2" id="KW-0235">DNA replication</keyword>
<dbReference type="EMBL" id="CP141887">
    <property type="protein sequence ID" value="WRT68534.1"/>
    <property type="molecule type" value="Genomic_DNA"/>
</dbReference>
<evidence type="ECO:0000256" key="3">
    <source>
        <dbReference type="ARBA" id="ARBA00023242"/>
    </source>
</evidence>
<evidence type="ECO:0000256" key="2">
    <source>
        <dbReference type="ARBA" id="ARBA00022705"/>
    </source>
</evidence>
<dbReference type="PANTHER" id="PTHR21206:SF0">
    <property type="entry name" value="DNA REPLICATION COMPLEX GINS PROTEIN SLD5"/>
    <property type="match status" value="1"/>
</dbReference>
<dbReference type="SUPFAM" id="SSF158573">
    <property type="entry name" value="GINS helical bundle-like"/>
    <property type="match status" value="1"/>
</dbReference>
<reference evidence="6 7" key="1">
    <citation type="submission" date="2024-01" db="EMBL/GenBank/DDBJ databases">
        <title>Comparative genomics of Cryptococcus and Kwoniella reveals pathogenesis evolution and contrasting modes of karyotype evolution via chromosome fusion or intercentromeric recombination.</title>
        <authorList>
            <person name="Coelho M.A."/>
            <person name="David-Palma M."/>
            <person name="Shea T."/>
            <person name="Bowers K."/>
            <person name="McGinley-Smith S."/>
            <person name="Mohammad A.W."/>
            <person name="Gnirke A."/>
            <person name="Yurkov A.M."/>
            <person name="Nowrousian M."/>
            <person name="Sun S."/>
            <person name="Cuomo C.A."/>
            <person name="Heitman J."/>
        </authorList>
    </citation>
    <scope>NUCLEOTIDE SEQUENCE [LARGE SCALE GENOMIC DNA]</scope>
    <source>
        <strain evidence="6">CBS 11374</strain>
    </source>
</reference>
<feature type="compositionally biased region" description="Polar residues" evidence="4">
    <location>
        <begin position="21"/>
        <end position="49"/>
    </location>
</feature>
<accession>A0ABZ1D4W6</accession>
<dbReference type="InterPro" id="IPR036224">
    <property type="entry name" value="GINS_bundle-like_dom_sf"/>
</dbReference>
<evidence type="ECO:0000256" key="4">
    <source>
        <dbReference type="SAM" id="MobiDB-lite"/>
    </source>
</evidence>
<dbReference type="InterPro" id="IPR021151">
    <property type="entry name" value="GINS_A"/>
</dbReference>
<dbReference type="RefSeq" id="XP_062793274.1">
    <property type="nucleotide sequence ID" value="XM_062937223.1"/>
</dbReference>
<evidence type="ECO:0000313" key="7">
    <source>
        <dbReference type="Proteomes" id="UP001329825"/>
    </source>
</evidence>
<dbReference type="InterPro" id="IPR038749">
    <property type="entry name" value="Sld5_GINS_A"/>
</dbReference>
<dbReference type="Pfam" id="PF05916">
    <property type="entry name" value="Sld5"/>
    <property type="match status" value="1"/>
</dbReference>
<evidence type="ECO:0000313" key="6">
    <source>
        <dbReference type="EMBL" id="WRT68534.1"/>
    </source>
</evidence>
<feature type="domain" description="GINS subunit" evidence="5">
    <location>
        <begin position="170"/>
        <end position="251"/>
    </location>
</feature>
<evidence type="ECO:0000259" key="5">
    <source>
        <dbReference type="Pfam" id="PF05916"/>
    </source>
</evidence>
<dbReference type="GeneID" id="87957642"/>
<dbReference type="InterPro" id="IPR008591">
    <property type="entry name" value="GINS_Sld5"/>
</dbReference>
<dbReference type="Proteomes" id="UP001329825">
    <property type="component" value="Chromosome 7"/>
</dbReference>
<protein>
    <recommendedName>
        <fullName evidence="5">GINS subunit domain-containing protein</fullName>
    </recommendedName>
</protein>
<sequence length="332" mass="37767">MSFFDDDDDDPLSPCSHRTGEASSSRQREPSLTSNTSFMDRLRSTSTVSSPPPLGQGQGQVHGHGRRRNEEDDIDRSRASASIFDESSISGYGYSGLDESINGERGIDDERMEGSELGLDVDLDLDLDMEELDDVKKLGKIWTRERGTVELGNWEGDLIDGIFDKLEQQQKMVNTLRSDPQTSEEEHFKLMLVQTEMERVKYLVRSYVRTRLHKIEKFTYHITLTPEIHHLLSGAELSHAKRYTELLHTHFQHSVLDSLPVWLRKMDDAYGDGLSMVTKPNRNVPVLIYCRKDCGEITLEGGERAALARGTTHLVKFKLVDRWISLGWAEVL</sequence>
<comment type="subcellular location">
    <subcellularLocation>
        <location evidence="1">Nucleus</location>
    </subcellularLocation>
</comment>
<dbReference type="PANTHER" id="PTHR21206">
    <property type="entry name" value="SLD5 PROTEIN"/>
    <property type="match status" value="1"/>
</dbReference>
<keyword evidence="3" id="KW-0539">Nucleus</keyword>
<organism evidence="6 7">
    <name type="scientific">Kwoniella shivajii</name>
    <dbReference type="NCBI Taxonomy" id="564305"/>
    <lineage>
        <taxon>Eukaryota</taxon>
        <taxon>Fungi</taxon>
        <taxon>Dikarya</taxon>
        <taxon>Basidiomycota</taxon>
        <taxon>Agaricomycotina</taxon>
        <taxon>Tremellomycetes</taxon>
        <taxon>Tremellales</taxon>
        <taxon>Cryptococcaceae</taxon>
        <taxon>Kwoniella</taxon>
    </lineage>
</organism>
<keyword evidence="7" id="KW-1185">Reference proteome</keyword>
<feature type="region of interest" description="Disordered" evidence="4">
    <location>
        <begin position="1"/>
        <end position="82"/>
    </location>
</feature>